<protein>
    <submittedName>
        <fullName evidence="2">Uncharacterized protein</fullName>
    </submittedName>
</protein>
<evidence type="ECO:0000313" key="2">
    <source>
        <dbReference type="EMBL" id="KKW92272.1"/>
    </source>
</evidence>
<keyword evidence="3" id="KW-1185">Reference proteome</keyword>
<gene>
    <name evidence="2" type="ORF">YP76_10095</name>
</gene>
<name>A0A0M3AQ13_9SPHN</name>
<proteinExistence type="predicted"/>
<dbReference type="RefSeq" id="WP_046763476.1">
    <property type="nucleotide sequence ID" value="NZ_LBIC01000004.1"/>
</dbReference>
<comment type="caution">
    <text evidence="2">The sequence shown here is derived from an EMBL/GenBank/DDBJ whole genome shotgun (WGS) entry which is preliminary data.</text>
</comment>
<dbReference type="Proteomes" id="UP000033874">
    <property type="component" value="Unassembled WGS sequence"/>
</dbReference>
<evidence type="ECO:0000256" key="1">
    <source>
        <dbReference type="SAM" id="MobiDB-lite"/>
    </source>
</evidence>
<dbReference type="STRING" id="56193.YP76_10095"/>
<feature type="region of interest" description="Disordered" evidence="1">
    <location>
        <begin position="268"/>
        <end position="287"/>
    </location>
</feature>
<dbReference type="PATRIC" id="fig|56193.3.peg.2095"/>
<sequence length="325" mass="35375">MIRALNYTPKAIESLRSHPCPGAPGVRQGMDYLIRKLEQAEVFVLPDNGQLMDRAKPRADLPGMALKPPFEVVALEYSALNGVPCGGEYNAETASRRISLAWEWRDDLPPLLAAIAPPIDEPGVVIASITYFDRQNLWMPIAGAAFVPFDGGPAPADAVNLDFVKAMVADRRVTRKSAETGMSLGFIPIMPEAVMAGAQRQGIDKVLNDISADVMDEVCAYIDLCHVLLCKNVRAERQPASAALNRARNKSRPPLRDFHILTIDGHGEGEGSGEAFSGPRNGPRSHLRRGHIRRLDASRVTWVNATMVRGRGGFVDKAYSVGARS</sequence>
<dbReference type="AlphaFoldDB" id="A0A0M3AQ13"/>
<accession>A0A0M3AQ13</accession>
<evidence type="ECO:0000313" key="3">
    <source>
        <dbReference type="Proteomes" id="UP000033874"/>
    </source>
</evidence>
<reference evidence="2 3" key="1">
    <citation type="submission" date="2015-04" db="EMBL/GenBank/DDBJ databases">
        <title>Genome sequence of aromatic hydrocarbons-degrading Sphingobium chungbukense DJ77.</title>
        <authorList>
            <person name="Kim Y.-C."/>
            <person name="Chae J.-C."/>
        </authorList>
    </citation>
    <scope>NUCLEOTIDE SEQUENCE [LARGE SCALE GENOMIC DNA]</scope>
    <source>
        <strain evidence="2 3">DJ77</strain>
    </source>
</reference>
<organism evidence="2 3">
    <name type="scientific">Sphingobium chungbukense</name>
    <dbReference type="NCBI Taxonomy" id="56193"/>
    <lineage>
        <taxon>Bacteria</taxon>
        <taxon>Pseudomonadati</taxon>
        <taxon>Pseudomonadota</taxon>
        <taxon>Alphaproteobacteria</taxon>
        <taxon>Sphingomonadales</taxon>
        <taxon>Sphingomonadaceae</taxon>
        <taxon>Sphingobium</taxon>
    </lineage>
</organism>
<dbReference type="EMBL" id="LBIC01000004">
    <property type="protein sequence ID" value="KKW92272.1"/>
    <property type="molecule type" value="Genomic_DNA"/>
</dbReference>